<evidence type="ECO:0000313" key="3">
    <source>
        <dbReference type="Proteomes" id="UP000005446"/>
    </source>
</evidence>
<feature type="compositionally biased region" description="Acidic residues" evidence="1">
    <location>
        <begin position="126"/>
        <end position="135"/>
    </location>
</feature>
<dbReference type="AlphaFoldDB" id="H0EHP0"/>
<keyword evidence="3" id="KW-1185">Reference proteome</keyword>
<name>H0EHP0_GLAL7</name>
<reference evidence="2 3" key="1">
    <citation type="journal article" date="2012" name="Eukaryot. Cell">
        <title>Genome sequence of the fungus Glarea lozoyensis: the first genome sequence of a species from the Helotiaceae family.</title>
        <authorList>
            <person name="Youssar L."/>
            <person name="Gruening B.A."/>
            <person name="Erxleben A."/>
            <person name="Guenther S."/>
            <person name="Huettel W."/>
        </authorList>
    </citation>
    <scope>NUCLEOTIDE SEQUENCE [LARGE SCALE GENOMIC DNA]</scope>
    <source>
        <strain evidence="3">ATCC 74030 / MF5533</strain>
    </source>
</reference>
<accession>H0EHP0</accession>
<comment type="caution">
    <text evidence="2">The sequence shown here is derived from an EMBL/GenBank/DDBJ whole genome shotgun (WGS) entry which is preliminary data.</text>
</comment>
<dbReference type="Proteomes" id="UP000005446">
    <property type="component" value="Unassembled WGS sequence"/>
</dbReference>
<feature type="compositionally biased region" description="Low complexity" evidence="1">
    <location>
        <begin position="180"/>
        <end position="194"/>
    </location>
</feature>
<dbReference type="EMBL" id="AGUE01000040">
    <property type="protein sequence ID" value="EHL02069.1"/>
    <property type="molecule type" value="Genomic_DNA"/>
</dbReference>
<proteinExistence type="predicted"/>
<feature type="region of interest" description="Disordered" evidence="1">
    <location>
        <begin position="257"/>
        <end position="278"/>
    </location>
</feature>
<evidence type="ECO:0000313" key="2">
    <source>
        <dbReference type="EMBL" id="EHL02069.1"/>
    </source>
</evidence>
<sequence length="299" mass="33781">MSRMPWKRMEEALLMEQYPHSKVAGRVKNVGMTWNSMALVMNKNIVNRRLPLRERFNGSMVRMQFNKHRDEMLQFWGEDGELAAVFAGRDDFEAANILMMMSMSDKPSAQTQNKMQNMPERFVDGIPDDDDETIEDPNLICDSTDEEEADAILQYRGRRSKETESDASYTETTDEDSEMTDTPASSSSSDESNSVQYGPFGEPINHGMTYGPDGKPLGPPDYTHLENGGTEYDERDIKNARSCLKQTGHKFLATKSHIGKPSYSSDSSTDGELLPTRPANFMVDRPRLACRIAPRPARL</sequence>
<dbReference type="OrthoDB" id="10337518at2759"/>
<dbReference type="HOGENOM" id="CLU_930816_0_0_1"/>
<feature type="region of interest" description="Disordered" evidence="1">
    <location>
        <begin position="122"/>
        <end position="226"/>
    </location>
</feature>
<organism evidence="2 3">
    <name type="scientific">Glarea lozoyensis (strain ATCC 74030 / MF5533)</name>
    <dbReference type="NCBI Taxonomy" id="1104152"/>
    <lineage>
        <taxon>Eukaryota</taxon>
        <taxon>Fungi</taxon>
        <taxon>Dikarya</taxon>
        <taxon>Ascomycota</taxon>
        <taxon>Pezizomycotina</taxon>
        <taxon>Leotiomycetes</taxon>
        <taxon>Helotiales</taxon>
        <taxon>Helotiaceae</taxon>
        <taxon>Glarea</taxon>
    </lineage>
</organism>
<evidence type="ECO:0000256" key="1">
    <source>
        <dbReference type="SAM" id="MobiDB-lite"/>
    </source>
</evidence>
<protein>
    <submittedName>
        <fullName evidence="2">Uncharacterized protein</fullName>
    </submittedName>
</protein>
<dbReference type="InParanoid" id="H0EHP0"/>
<gene>
    <name evidence="2" type="ORF">M7I_2024</name>
</gene>